<sequence>MQVRVEIAQVTCGQNVAVDLVGTFMSHMMALVYRWPSIQQIGILLGTKGTLQSVGYRELQHLGPQWRSRSLTSFMLHYSQYKFLWPPDEHRHRERNHLNTNKVVQQLFAGQLGTSLNLMYADMYADDSGGDRDKERNGVRRPSIHEGLLVAVSSRQATLQYEDGPYGGVRHRPRREGNRPQCNSEAGESGERNYVFQGVSNRDDTVDNPDGSRYRDHKLNVYGWDIVREAA</sequence>
<reference evidence="2 3" key="1">
    <citation type="journal article" date="2015" name="Genome Biol. Evol.">
        <title>Comparative Genomics of a Bacterivorous Green Alga Reveals Evolutionary Causalities and Consequences of Phago-Mixotrophic Mode of Nutrition.</title>
        <authorList>
            <person name="Burns J.A."/>
            <person name="Paasch A."/>
            <person name="Narechania A."/>
            <person name="Kim E."/>
        </authorList>
    </citation>
    <scope>NUCLEOTIDE SEQUENCE [LARGE SCALE GENOMIC DNA]</scope>
    <source>
        <strain evidence="2 3">PLY_AMNH</strain>
    </source>
</reference>
<evidence type="ECO:0000313" key="2">
    <source>
        <dbReference type="EMBL" id="KAK3268092.1"/>
    </source>
</evidence>
<gene>
    <name evidence="2" type="ORF">CYMTET_23381</name>
</gene>
<keyword evidence="3" id="KW-1185">Reference proteome</keyword>
<evidence type="ECO:0000256" key="1">
    <source>
        <dbReference type="SAM" id="MobiDB-lite"/>
    </source>
</evidence>
<dbReference type="EMBL" id="LGRX02012022">
    <property type="protein sequence ID" value="KAK3268092.1"/>
    <property type="molecule type" value="Genomic_DNA"/>
</dbReference>
<dbReference type="Proteomes" id="UP001190700">
    <property type="component" value="Unassembled WGS sequence"/>
</dbReference>
<organism evidence="2 3">
    <name type="scientific">Cymbomonas tetramitiformis</name>
    <dbReference type="NCBI Taxonomy" id="36881"/>
    <lineage>
        <taxon>Eukaryota</taxon>
        <taxon>Viridiplantae</taxon>
        <taxon>Chlorophyta</taxon>
        <taxon>Pyramimonadophyceae</taxon>
        <taxon>Pyramimonadales</taxon>
        <taxon>Pyramimonadaceae</taxon>
        <taxon>Cymbomonas</taxon>
    </lineage>
</organism>
<evidence type="ECO:0000313" key="3">
    <source>
        <dbReference type="Proteomes" id="UP001190700"/>
    </source>
</evidence>
<comment type="caution">
    <text evidence="2">The sequence shown here is derived from an EMBL/GenBank/DDBJ whole genome shotgun (WGS) entry which is preliminary data.</text>
</comment>
<feature type="region of interest" description="Disordered" evidence="1">
    <location>
        <begin position="162"/>
        <end position="194"/>
    </location>
</feature>
<accession>A0AAE0FYL1</accession>
<name>A0AAE0FYL1_9CHLO</name>
<dbReference type="AlphaFoldDB" id="A0AAE0FYL1"/>
<protein>
    <submittedName>
        <fullName evidence="2">Uncharacterized protein</fullName>
    </submittedName>
</protein>
<proteinExistence type="predicted"/>